<protein>
    <recommendedName>
        <fullName evidence="4">Serine/threonine protein kinase</fullName>
    </recommendedName>
</protein>
<feature type="transmembrane region" description="Helical" evidence="1">
    <location>
        <begin position="588"/>
        <end position="606"/>
    </location>
</feature>
<feature type="transmembrane region" description="Helical" evidence="1">
    <location>
        <begin position="222"/>
        <end position="241"/>
    </location>
</feature>
<feature type="transmembrane region" description="Helical" evidence="1">
    <location>
        <begin position="556"/>
        <end position="576"/>
    </location>
</feature>
<feature type="transmembrane region" description="Helical" evidence="1">
    <location>
        <begin position="531"/>
        <end position="550"/>
    </location>
</feature>
<evidence type="ECO:0008006" key="4">
    <source>
        <dbReference type="Google" id="ProtNLM"/>
    </source>
</evidence>
<feature type="transmembrane region" description="Helical" evidence="1">
    <location>
        <begin position="21"/>
        <end position="43"/>
    </location>
</feature>
<feature type="transmembrane region" description="Helical" evidence="1">
    <location>
        <begin position="83"/>
        <end position="105"/>
    </location>
</feature>
<feature type="transmembrane region" description="Helical" evidence="1">
    <location>
        <begin position="443"/>
        <end position="464"/>
    </location>
</feature>
<evidence type="ECO:0000313" key="2">
    <source>
        <dbReference type="EMBL" id="ULN43071.1"/>
    </source>
</evidence>
<evidence type="ECO:0000256" key="1">
    <source>
        <dbReference type="SAM" id="Phobius"/>
    </source>
</evidence>
<keyword evidence="1" id="KW-1133">Transmembrane helix</keyword>
<keyword evidence="3" id="KW-1185">Reference proteome</keyword>
<evidence type="ECO:0000313" key="3">
    <source>
        <dbReference type="Proteomes" id="UP001055337"/>
    </source>
</evidence>
<keyword evidence="1" id="KW-0472">Membrane</keyword>
<name>A0ABY3TRV0_9MYCO</name>
<feature type="transmembrane region" description="Helical" evidence="1">
    <location>
        <begin position="501"/>
        <end position="519"/>
    </location>
</feature>
<gene>
    <name evidence="2" type="ORF">MI149_08320</name>
</gene>
<dbReference type="Proteomes" id="UP001055337">
    <property type="component" value="Chromosome"/>
</dbReference>
<feature type="transmembrane region" description="Helical" evidence="1">
    <location>
        <begin position="185"/>
        <end position="210"/>
    </location>
</feature>
<feature type="transmembrane region" description="Helical" evidence="1">
    <location>
        <begin position="348"/>
        <end position="366"/>
    </location>
</feature>
<feature type="transmembrane region" description="Helical" evidence="1">
    <location>
        <begin position="55"/>
        <end position="76"/>
    </location>
</feature>
<proteinExistence type="predicted"/>
<feature type="transmembrane region" description="Helical" evidence="1">
    <location>
        <begin position="326"/>
        <end position="342"/>
    </location>
</feature>
<accession>A0ABY3TRV0</accession>
<sequence>MLHTVESPPAPPALRTPLPPWVPLTVVVSATLIAASIVVTVLARVGVADVLPPSVRAVVGVLAVFAIPGLPIAALLRLPNGLFAGVAVSVSLAVNILVAQFNYAGDFHRPYAAQYAVLTLGVVATAVLARQWYRHPGSAPVAGVLRWARSGLAPTGDRRISLTLLLAVVVLFGTAVYRLDVHAAGALGVVGILGVDYWVGMVLLCVVFVIEYRRAAIDRLTIAVANVVLTAYITMPVAWSLGTAPFVTGYVHRMITNWLITAGTLPPPVDARISWAGFFSAAANLITTTGLYDSVILVVSASLVFGVLLMFPVYAIGLSITGSRRVAWLGVTMLTLFNWYQQDYFAPQAVAMQFYATILAVLLWQLRNSNVPALAGSWARRMTTAWRRIPGRVTGRGGGWTLAVEATLVLILAAMVVEHQLTPLSAIGALVVFAVAGVTRYKLLWLAAFVMFIFWFRYGATAYWTGHLGQVISDIGGVDQNLNSSVSQKITGDPTYRRMQLLRLVAALVVMGMAGLGWLRLRRLPRSRPWLIAALALGPFGLVLLQSYGGEVAIRAFLYGSPVLSPLAALSIMPLLRPRSGGVVARRVTAAAAGIVLLFTALLVTANRGLNISFERTTPHELAIGTELVDRIGNAGLGYWGQGALYGVPRKFELKTACFESAEDLADCTAQPEVQYFSNTQQDENFVRYSAGVSRDTTQRALELLQTEKGYQKIYDSGGVLVLKRPDVPDVHLGGGR</sequence>
<reference evidence="2" key="1">
    <citation type="submission" date="2022-08" db="EMBL/GenBank/DDBJ databases">
        <title>Whole genome sequencing of non-tuberculosis mycobacteria type-strains.</title>
        <authorList>
            <person name="Igarashi Y."/>
            <person name="Osugi A."/>
            <person name="Mitarai S."/>
        </authorList>
    </citation>
    <scope>NUCLEOTIDE SEQUENCE</scope>
    <source>
        <strain evidence="2">JCM 16369</strain>
    </source>
</reference>
<feature type="transmembrane region" description="Helical" evidence="1">
    <location>
        <begin position="295"/>
        <end position="314"/>
    </location>
</feature>
<dbReference type="RefSeq" id="WP_240179395.1">
    <property type="nucleotide sequence ID" value="NZ_CP092362.2"/>
</dbReference>
<feature type="transmembrane region" description="Helical" evidence="1">
    <location>
        <begin position="160"/>
        <end position="179"/>
    </location>
</feature>
<feature type="transmembrane region" description="Helical" evidence="1">
    <location>
        <begin position="421"/>
        <end position="438"/>
    </location>
</feature>
<dbReference type="EMBL" id="CP092362">
    <property type="protein sequence ID" value="ULN43071.1"/>
    <property type="molecule type" value="Genomic_DNA"/>
</dbReference>
<feature type="transmembrane region" description="Helical" evidence="1">
    <location>
        <begin position="397"/>
        <end position="415"/>
    </location>
</feature>
<organism evidence="2 3">
    <name type="scientific">Mycolicibacterium crocinum</name>
    <dbReference type="NCBI Taxonomy" id="388459"/>
    <lineage>
        <taxon>Bacteria</taxon>
        <taxon>Bacillati</taxon>
        <taxon>Actinomycetota</taxon>
        <taxon>Actinomycetes</taxon>
        <taxon>Mycobacteriales</taxon>
        <taxon>Mycobacteriaceae</taxon>
        <taxon>Mycolicibacterium</taxon>
    </lineage>
</organism>
<keyword evidence="1" id="KW-0812">Transmembrane</keyword>